<keyword evidence="9 10" id="KW-0472">Membrane</keyword>
<evidence type="ECO:0000256" key="9">
    <source>
        <dbReference type="ARBA" id="ARBA00023136"/>
    </source>
</evidence>
<dbReference type="Pfam" id="PF11612">
    <property type="entry name" value="T2SSJ"/>
    <property type="match status" value="1"/>
</dbReference>
<evidence type="ECO:0000256" key="1">
    <source>
        <dbReference type="ARBA" id="ARBA00004377"/>
    </source>
</evidence>
<comment type="caution">
    <text evidence="11">The sequence shown here is derived from an EMBL/GenBank/DDBJ whole genome shotgun (WGS) entry which is preliminary data.</text>
</comment>
<dbReference type="GO" id="GO:0005886">
    <property type="term" value="C:plasma membrane"/>
    <property type="evidence" value="ECO:0007669"/>
    <property type="project" value="UniProtKB-SubCell"/>
</dbReference>
<evidence type="ECO:0000256" key="6">
    <source>
        <dbReference type="ARBA" id="ARBA00022519"/>
    </source>
</evidence>
<sequence>MKNNGGFTLVEVLVTIAIFALLGLGSFSILDQVLSTKKQSEQRFEKIEQLQFSWLLIEQDVRQAVAKPTRPNMGEVIHQYVTNNVDNIDSESGVLAFVRSGFDNPGLRLPRSELQPIVYRVRDGELQRLSFTFVNDTSGEPQVQTLLTDIESFQVRFYRQSGQADDNSGMQQGWNSNWSTTGDMPAAIEVTIISRVFGEMYRVFLTSGVASSGKGSDDES</sequence>
<evidence type="ECO:0000256" key="4">
    <source>
        <dbReference type="ARBA" id="ARBA00022475"/>
    </source>
</evidence>
<name>A0A432ZCY5_9GAMM</name>
<dbReference type="OrthoDB" id="9794345at2"/>
<evidence type="ECO:0000256" key="5">
    <source>
        <dbReference type="ARBA" id="ARBA00022481"/>
    </source>
</evidence>
<dbReference type="GO" id="GO:0015628">
    <property type="term" value="P:protein secretion by the type II secretion system"/>
    <property type="evidence" value="ECO:0007669"/>
    <property type="project" value="InterPro"/>
</dbReference>
<dbReference type="InterPro" id="IPR051621">
    <property type="entry name" value="T2SS_protein_J"/>
</dbReference>
<dbReference type="InterPro" id="IPR012902">
    <property type="entry name" value="N_methyl_site"/>
</dbReference>
<proteinExistence type="inferred from homology"/>
<dbReference type="PANTHER" id="PTHR39583">
    <property type="entry name" value="TYPE II SECRETION SYSTEM PROTEIN J-RELATED"/>
    <property type="match status" value="1"/>
</dbReference>
<dbReference type="Gene3D" id="2.10.70.20">
    <property type="entry name" value="gspk-gspi-gspj complex like domains"/>
    <property type="match status" value="1"/>
</dbReference>
<protein>
    <recommendedName>
        <fullName evidence="3">Type II secretion system protein J</fullName>
    </recommendedName>
</protein>
<keyword evidence="4" id="KW-1003">Cell membrane</keyword>
<evidence type="ECO:0000313" key="12">
    <source>
        <dbReference type="Proteomes" id="UP000287908"/>
    </source>
</evidence>
<dbReference type="Gene3D" id="3.10.610.10">
    <property type="entry name" value="GSPII I/J protein-like"/>
    <property type="match status" value="1"/>
</dbReference>
<evidence type="ECO:0000256" key="3">
    <source>
        <dbReference type="ARBA" id="ARBA00021539"/>
    </source>
</evidence>
<dbReference type="InterPro" id="IPR045584">
    <property type="entry name" value="Pilin-like"/>
</dbReference>
<comment type="similarity">
    <text evidence="2">Belongs to the GSP J family.</text>
</comment>
<reference evidence="11 12" key="1">
    <citation type="journal article" date="2011" name="Front. Microbiol.">
        <title>Genomic signatures of strain selection and enhancement in Bacillus atrophaeus var. globigii, a historical biowarfare simulant.</title>
        <authorList>
            <person name="Gibbons H.S."/>
            <person name="Broomall S.M."/>
            <person name="McNew L.A."/>
            <person name="Daligault H."/>
            <person name="Chapman C."/>
            <person name="Bruce D."/>
            <person name="Karavis M."/>
            <person name="Krepps M."/>
            <person name="McGregor P.A."/>
            <person name="Hong C."/>
            <person name="Park K.H."/>
            <person name="Akmal A."/>
            <person name="Feldman A."/>
            <person name="Lin J.S."/>
            <person name="Chang W.E."/>
            <person name="Higgs B.W."/>
            <person name="Demirev P."/>
            <person name="Lindquist J."/>
            <person name="Liem A."/>
            <person name="Fochler E."/>
            <person name="Read T.D."/>
            <person name="Tapia R."/>
            <person name="Johnson S."/>
            <person name="Bishop-Lilly K.A."/>
            <person name="Detter C."/>
            <person name="Han C."/>
            <person name="Sozhamannan S."/>
            <person name="Rosenzweig C.N."/>
            <person name="Skowronski E.W."/>
        </authorList>
    </citation>
    <scope>NUCLEOTIDE SEQUENCE [LARGE SCALE GENOMIC DNA]</scope>
    <source>
        <strain evidence="11 12">CL-SP19</strain>
    </source>
</reference>
<gene>
    <name evidence="11" type="primary">gspJ</name>
    <name evidence="11" type="ORF">CWI81_06545</name>
</gene>
<dbReference type="AlphaFoldDB" id="A0A432ZCY5"/>
<evidence type="ECO:0000256" key="10">
    <source>
        <dbReference type="SAM" id="Phobius"/>
    </source>
</evidence>
<dbReference type="Pfam" id="PF07963">
    <property type="entry name" value="N_methyl"/>
    <property type="match status" value="1"/>
</dbReference>
<comment type="subcellular location">
    <subcellularLocation>
        <location evidence="1">Cell inner membrane</location>
        <topology evidence="1">Single-pass membrane protein</topology>
    </subcellularLocation>
</comment>
<evidence type="ECO:0000256" key="8">
    <source>
        <dbReference type="ARBA" id="ARBA00022989"/>
    </source>
</evidence>
<organism evidence="11 12">
    <name type="scientific">Idiomarina seosinensis</name>
    <dbReference type="NCBI Taxonomy" id="281739"/>
    <lineage>
        <taxon>Bacteria</taxon>
        <taxon>Pseudomonadati</taxon>
        <taxon>Pseudomonadota</taxon>
        <taxon>Gammaproteobacteria</taxon>
        <taxon>Alteromonadales</taxon>
        <taxon>Idiomarinaceae</taxon>
        <taxon>Idiomarina</taxon>
    </lineage>
</organism>
<dbReference type="NCBIfam" id="TIGR02532">
    <property type="entry name" value="IV_pilin_GFxxxE"/>
    <property type="match status" value="1"/>
</dbReference>
<dbReference type="RefSeq" id="WP_126784513.1">
    <property type="nucleotide sequence ID" value="NZ_PIQF01000002.1"/>
</dbReference>
<accession>A0A432ZCY5</accession>
<feature type="transmembrane region" description="Helical" evidence="10">
    <location>
        <begin position="12"/>
        <end position="34"/>
    </location>
</feature>
<dbReference type="InterPro" id="IPR010055">
    <property type="entry name" value="T2SS_protein-GspJ"/>
</dbReference>
<dbReference type="SUPFAM" id="SSF54523">
    <property type="entry name" value="Pili subunits"/>
    <property type="match status" value="1"/>
</dbReference>
<dbReference type="Proteomes" id="UP000287908">
    <property type="component" value="Unassembled WGS sequence"/>
</dbReference>
<evidence type="ECO:0000256" key="2">
    <source>
        <dbReference type="ARBA" id="ARBA00011084"/>
    </source>
</evidence>
<dbReference type="GO" id="GO:0015627">
    <property type="term" value="C:type II protein secretion system complex"/>
    <property type="evidence" value="ECO:0007669"/>
    <property type="project" value="InterPro"/>
</dbReference>
<dbReference type="PROSITE" id="PS00409">
    <property type="entry name" value="PROKAR_NTER_METHYL"/>
    <property type="match status" value="1"/>
</dbReference>
<keyword evidence="12" id="KW-1185">Reference proteome</keyword>
<evidence type="ECO:0000256" key="7">
    <source>
        <dbReference type="ARBA" id="ARBA00022692"/>
    </source>
</evidence>
<evidence type="ECO:0000313" key="11">
    <source>
        <dbReference type="EMBL" id="RUO75784.1"/>
    </source>
</evidence>
<dbReference type="NCBIfam" id="TIGR01711">
    <property type="entry name" value="gspJ"/>
    <property type="match status" value="1"/>
</dbReference>
<keyword evidence="5" id="KW-0488">Methylation</keyword>
<dbReference type="EMBL" id="PIQF01000002">
    <property type="protein sequence ID" value="RUO75784.1"/>
    <property type="molecule type" value="Genomic_DNA"/>
</dbReference>
<keyword evidence="8 10" id="KW-1133">Transmembrane helix</keyword>
<keyword evidence="7 10" id="KW-0812">Transmembrane</keyword>
<keyword evidence="6" id="KW-0997">Cell inner membrane</keyword>
<dbReference type="PANTHER" id="PTHR39583:SF2">
    <property type="entry name" value="TYPE II SECRETION SYSTEM PROTEIN J"/>
    <property type="match status" value="1"/>
</dbReference>